<feature type="non-terminal residue" evidence="2">
    <location>
        <position position="1"/>
    </location>
</feature>
<comment type="caution">
    <text evidence="2">The sequence shown here is derived from an EMBL/GenBank/DDBJ whole genome shotgun (WGS) entry which is preliminary data.</text>
</comment>
<feature type="region of interest" description="Disordered" evidence="1">
    <location>
        <begin position="1"/>
        <end position="34"/>
    </location>
</feature>
<evidence type="ECO:0000313" key="3">
    <source>
        <dbReference type="Proteomes" id="UP001516400"/>
    </source>
</evidence>
<evidence type="ECO:0000313" key="2">
    <source>
        <dbReference type="EMBL" id="KAL3272834.1"/>
    </source>
</evidence>
<protein>
    <submittedName>
        <fullName evidence="2">Uncharacterized protein</fullName>
    </submittedName>
</protein>
<evidence type="ECO:0000256" key="1">
    <source>
        <dbReference type="SAM" id="MobiDB-lite"/>
    </source>
</evidence>
<dbReference type="EMBL" id="JABFTP020000062">
    <property type="protein sequence ID" value="KAL3272834.1"/>
    <property type="molecule type" value="Genomic_DNA"/>
</dbReference>
<organism evidence="2 3">
    <name type="scientific">Cryptolaemus montrouzieri</name>
    <dbReference type="NCBI Taxonomy" id="559131"/>
    <lineage>
        <taxon>Eukaryota</taxon>
        <taxon>Metazoa</taxon>
        <taxon>Ecdysozoa</taxon>
        <taxon>Arthropoda</taxon>
        <taxon>Hexapoda</taxon>
        <taxon>Insecta</taxon>
        <taxon>Pterygota</taxon>
        <taxon>Neoptera</taxon>
        <taxon>Endopterygota</taxon>
        <taxon>Coleoptera</taxon>
        <taxon>Polyphaga</taxon>
        <taxon>Cucujiformia</taxon>
        <taxon>Coccinelloidea</taxon>
        <taxon>Coccinellidae</taxon>
        <taxon>Scymninae</taxon>
        <taxon>Scymnini</taxon>
        <taxon>Cryptolaemus</taxon>
    </lineage>
</organism>
<proteinExistence type="predicted"/>
<keyword evidence="3" id="KW-1185">Reference proteome</keyword>
<sequence>EEKHHRNRTKGTNPPARSHWNHGHAGHRTHEERNMELRDRNVNGSLFIETPQQIEEAIADLETWRNRSDTESSREAKKKQRTHLPANIKALLEENIRAKKKYRRT</sequence>
<gene>
    <name evidence="2" type="ORF">HHI36_014294</name>
</gene>
<reference evidence="2 3" key="1">
    <citation type="journal article" date="2021" name="BMC Biol.">
        <title>Horizontally acquired antibacterial genes associated with adaptive radiation of ladybird beetles.</title>
        <authorList>
            <person name="Li H.S."/>
            <person name="Tang X.F."/>
            <person name="Huang Y.H."/>
            <person name="Xu Z.Y."/>
            <person name="Chen M.L."/>
            <person name="Du X.Y."/>
            <person name="Qiu B.Y."/>
            <person name="Chen P.T."/>
            <person name="Zhang W."/>
            <person name="Slipinski A."/>
            <person name="Escalona H.E."/>
            <person name="Waterhouse R.M."/>
            <person name="Zwick A."/>
            <person name="Pang H."/>
        </authorList>
    </citation>
    <scope>NUCLEOTIDE SEQUENCE [LARGE SCALE GENOMIC DNA]</scope>
    <source>
        <strain evidence="2">SYSU2018</strain>
    </source>
</reference>
<dbReference type="AlphaFoldDB" id="A0ABD2N2G2"/>
<name>A0ABD2N2G2_9CUCU</name>
<accession>A0ABD2N2G2</accession>
<dbReference type="Proteomes" id="UP001516400">
    <property type="component" value="Unassembled WGS sequence"/>
</dbReference>